<dbReference type="AlphaFoldDB" id="Q3SUH4"/>
<dbReference type="Pfam" id="PF20039">
    <property type="entry name" value="DUF6441"/>
    <property type="match status" value="1"/>
</dbReference>
<evidence type="ECO:0000313" key="1">
    <source>
        <dbReference type="EMBL" id="ABA04067.1"/>
    </source>
</evidence>
<sequence>MLHVRLLWTPVNSAPMRFAIQRPDLVEALAGTQKNIEHAVTAGMRDASEGLKADLREDVVAAGLGERLSRTWRGKTFPEAGESAEAAAYVWSRAPKIVDAFDRGVVIRSARGLFLAIPTATAGKTGRGAAGRLEKITPEGWQRRTGLKLRFVYRRGRPSLLVAENARVSKRGLAAANRRKTGQASVIVFVLVPQVALKKRLDIRQAAKRQAARVPSLIARHWSQS</sequence>
<dbReference type="KEGG" id="nwi:Nwi_0802"/>
<proteinExistence type="predicted"/>
<keyword evidence="2" id="KW-1185">Reference proteome</keyword>
<dbReference type="HOGENOM" id="CLU_088242_0_0_5"/>
<dbReference type="STRING" id="323098.Nwi_0802"/>
<name>Q3SUH4_NITWN</name>
<accession>Q3SUH4</accession>
<gene>
    <name evidence="1" type="ordered locus">Nwi_0802</name>
</gene>
<dbReference type="EMBL" id="CP000115">
    <property type="protein sequence ID" value="ABA04067.1"/>
    <property type="molecule type" value="Genomic_DNA"/>
</dbReference>
<organism evidence="1 2">
    <name type="scientific">Nitrobacter winogradskyi (strain ATCC 25391 / DSM 10237 / CIP 104748 / NCIMB 11846 / Nb-255)</name>
    <dbReference type="NCBI Taxonomy" id="323098"/>
    <lineage>
        <taxon>Bacteria</taxon>
        <taxon>Pseudomonadati</taxon>
        <taxon>Pseudomonadota</taxon>
        <taxon>Alphaproteobacteria</taxon>
        <taxon>Hyphomicrobiales</taxon>
        <taxon>Nitrobacteraceae</taxon>
        <taxon>Nitrobacter</taxon>
    </lineage>
</organism>
<protein>
    <submittedName>
        <fullName evidence="1">Uncharacterized protein</fullName>
    </submittedName>
</protein>
<reference evidence="1 2" key="1">
    <citation type="journal article" date="2006" name="Appl. Environ. Microbiol.">
        <title>Genome sequence of the chemolithoautotrophic nitrite-oxidizing bacterium Nitrobacter winogradskyi Nb-255.</title>
        <authorList>
            <person name="Starkenburg S.R."/>
            <person name="Chain P.S."/>
            <person name="Sayavedra-Soto L.A."/>
            <person name="Hauser L."/>
            <person name="Land M.L."/>
            <person name="Larimer F.W."/>
            <person name="Malfatti S.A."/>
            <person name="Klotz M.G."/>
            <person name="Bottomley P.J."/>
            <person name="Arp D.J."/>
            <person name="Hickey W.J."/>
        </authorList>
    </citation>
    <scope>NUCLEOTIDE SEQUENCE [LARGE SCALE GENOMIC DNA]</scope>
    <source>
        <strain evidence="2">ATCC 25391 / DSM 10237 / CIP 104748 / NCIMB 11846 / Nb-255</strain>
    </source>
</reference>
<dbReference type="eggNOG" id="ENOG502Z85X">
    <property type="taxonomic scope" value="Bacteria"/>
</dbReference>
<evidence type="ECO:0000313" key="2">
    <source>
        <dbReference type="Proteomes" id="UP000002531"/>
    </source>
</evidence>
<dbReference type="InterPro" id="IPR045622">
    <property type="entry name" value="DUF6441"/>
</dbReference>
<dbReference type="Proteomes" id="UP000002531">
    <property type="component" value="Chromosome"/>
</dbReference>